<dbReference type="OrthoDB" id="343114at2759"/>
<dbReference type="InterPro" id="IPR001932">
    <property type="entry name" value="PPM-type_phosphatase-like_dom"/>
</dbReference>
<protein>
    <recommendedName>
        <fullName evidence="1">PPM-type phosphatase domain-containing protein</fullName>
    </recommendedName>
</protein>
<accession>A0A2G9UFX8</accession>
<dbReference type="Gene3D" id="3.60.40.10">
    <property type="entry name" value="PPM-type phosphatase domain"/>
    <property type="match status" value="1"/>
</dbReference>
<sequence length="144" mass="15926">STMIAAIMEGNRYLSVVNVGDSRAVACDSENRLVALSKDHKPDDFNMSLTYCEGKSDNAISDSREVTLNAVLYLIMISFGDTLLKRLGVITAHPDVLRIDLDSKPLKFLIVGTDGFWDVVSSEEAVNFACDYLRFLKKTEGNLD</sequence>
<dbReference type="InterPro" id="IPR015655">
    <property type="entry name" value="PP2C"/>
</dbReference>
<name>A0A2G9UFX8_TELCI</name>
<dbReference type="EMBL" id="KZ347123">
    <property type="protein sequence ID" value="PIO68380.1"/>
    <property type="molecule type" value="Genomic_DNA"/>
</dbReference>
<gene>
    <name evidence="2" type="ORF">TELCIR_09834</name>
</gene>
<dbReference type="Proteomes" id="UP000230423">
    <property type="component" value="Unassembled WGS sequence"/>
</dbReference>
<feature type="non-terminal residue" evidence="2">
    <location>
        <position position="1"/>
    </location>
</feature>
<dbReference type="CDD" id="cd00143">
    <property type="entry name" value="PP2Cc"/>
    <property type="match status" value="1"/>
</dbReference>
<feature type="domain" description="PPM-type phosphatase" evidence="1">
    <location>
        <begin position="1"/>
        <end position="144"/>
    </location>
</feature>
<dbReference type="Pfam" id="PF00481">
    <property type="entry name" value="PP2C"/>
    <property type="match status" value="2"/>
</dbReference>
<dbReference type="AlphaFoldDB" id="A0A2G9UFX8"/>
<reference evidence="2 3" key="1">
    <citation type="submission" date="2015-09" db="EMBL/GenBank/DDBJ databases">
        <title>Draft genome of the parasitic nematode Teladorsagia circumcincta isolate WARC Sus (inbred).</title>
        <authorList>
            <person name="Mitreva M."/>
        </authorList>
    </citation>
    <scope>NUCLEOTIDE SEQUENCE [LARGE SCALE GENOMIC DNA]</scope>
    <source>
        <strain evidence="2 3">S</strain>
    </source>
</reference>
<dbReference type="PANTHER" id="PTHR47992">
    <property type="entry name" value="PROTEIN PHOSPHATASE"/>
    <property type="match status" value="1"/>
</dbReference>
<evidence type="ECO:0000313" key="2">
    <source>
        <dbReference type="EMBL" id="PIO68380.1"/>
    </source>
</evidence>
<dbReference type="PROSITE" id="PS51746">
    <property type="entry name" value="PPM_2"/>
    <property type="match status" value="1"/>
</dbReference>
<evidence type="ECO:0000313" key="3">
    <source>
        <dbReference type="Proteomes" id="UP000230423"/>
    </source>
</evidence>
<keyword evidence="3" id="KW-1185">Reference proteome</keyword>
<proteinExistence type="predicted"/>
<organism evidence="2 3">
    <name type="scientific">Teladorsagia circumcincta</name>
    <name type="common">Brown stomach worm</name>
    <name type="synonym">Ostertagia circumcincta</name>
    <dbReference type="NCBI Taxonomy" id="45464"/>
    <lineage>
        <taxon>Eukaryota</taxon>
        <taxon>Metazoa</taxon>
        <taxon>Ecdysozoa</taxon>
        <taxon>Nematoda</taxon>
        <taxon>Chromadorea</taxon>
        <taxon>Rhabditida</taxon>
        <taxon>Rhabditina</taxon>
        <taxon>Rhabditomorpha</taxon>
        <taxon>Strongyloidea</taxon>
        <taxon>Trichostrongylidae</taxon>
        <taxon>Teladorsagia</taxon>
    </lineage>
</organism>
<dbReference type="SUPFAM" id="SSF81606">
    <property type="entry name" value="PP2C-like"/>
    <property type="match status" value="1"/>
</dbReference>
<dbReference type="InterPro" id="IPR036457">
    <property type="entry name" value="PPM-type-like_dom_sf"/>
</dbReference>
<dbReference type="GO" id="GO:0004722">
    <property type="term" value="F:protein serine/threonine phosphatase activity"/>
    <property type="evidence" value="ECO:0007669"/>
    <property type="project" value="InterPro"/>
</dbReference>
<evidence type="ECO:0000259" key="1">
    <source>
        <dbReference type="PROSITE" id="PS51746"/>
    </source>
</evidence>